<evidence type="ECO:0000256" key="1">
    <source>
        <dbReference type="SAM" id="MobiDB-lite"/>
    </source>
</evidence>
<proteinExistence type="predicted"/>
<organism evidence="2 3">
    <name type="scientific">Mogibacterium timidum ATCC 33093</name>
    <dbReference type="NCBI Taxonomy" id="1401079"/>
    <lineage>
        <taxon>Bacteria</taxon>
        <taxon>Bacillati</taxon>
        <taxon>Bacillota</taxon>
        <taxon>Clostridia</taxon>
        <taxon>Peptostreptococcales</taxon>
        <taxon>Anaerovoracaceae</taxon>
        <taxon>Mogibacterium</taxon>
    </lineage>
</organism>
<dbReference type="EMBL" id="JALU01000016">
    <property type="protein sequence ID" value="EUC52474.1"/>
    <property type="molecule type" value="Genomic_DNA"/>
</dbReference>
<reference evidence="2 3" key="1">
    <citation type="submission" date="2014-01" db="EMBL/GenBank/DDBJ databases">
        <authorList>
            <person name="Durkin A.S."/>
            <person name="McCorrison J."/>
            <person name="Torralba M."/>
            <person name="Gillis M."/>
            <person name="Haft D.H."/>
            <person name="Methe B."/>
            <person name="Sutton G."/>
            <person name="Nelson K.E."/>
        </authorList>
    </citation>
    <scope>NUCLEOTIDE SEQUENCE [LARGE SCALE GENOMIC DNA]</scope>
    <source>
        <strain evidence="2 3">ATCC 33093</strain>
    </source>
</reference>
<evidence type="ECO:0000313" key="3">
    <source>
        <dbReference type="Proteomes" id="UP000022645"/>
    </source>
</evidence>
<feature type="region of interest" description="Disordered" evidence="1">
    <location>
        <begin position="1"/>
        <end position="27"/>
    </location>
</feature>
<evidence type="ECO:0000313" key="2">
    <source>
        <dbReference type="EMBL" id="EUC52474.1"/>
    </source>
</evidence>
<dbReference type="AlphaFoldDB" id="X8ITH1"/>
<accession>X8ITH1</accession>
<gene>
    <name evidence="2" type="ORF">HMPREF0581_1233</name>
</gene>
<protein>
    <submittedName>
        <fullName evidence="2">Uncharacterized protein</fullName>
    </submittedName>
</protein>
<feature type="compositionally biased region" description="Polar residues" evidence="1">
    <location>
        <begin position="1"/>
        <end position="15"/>
    </location>
</feature>
<name>X8ITH1_9FIRM</name>
<comment type="caution">
    <text evidence="2">The sequence shown here is derived from an EMBL/GenBank/DDBJ whole genome shotgun (WGS) entry which is preliminary data.</text>
</comment>
<sequence>MKDLQNTQNNTNGRHSISPGWRNNAPLPRKMLHLPYRYDFTTKAL</sequence>
<dbReference type="Proteomes" id="UP000022645">
    <property type="component" value="Unassembled WGS sequence"/>
</dbReference>